<dbReference type="EMBL" id="JACHEU010000001">
    <property type="protein sequence ID" value="MBB6012673.1"/>
    <property type="molecule type" value="Genomic_DNA"/>
</dbReference>
<name>A0A7W9S484_9HYPH</name>
<dbReference type="AlphaFoldDB" id="A0A7W9S484"/>
<evidence type="ECO:0000313" key="2">
    <source>
        <dbReference type="Proteomes" id="UP000533306"/>
    </source>
</evidence>
<evidence type="ECO:0000313" key="1">
    <source>
        <dbReference type="EMBL" id="MBB6012673.1"/>
    </source>
</evidence>
<keyword evidence="2" id="KW-1185">Reference proteome</keyword>
<organism evidence="1 2">
    <name type="scientific">Aquamicrobium lusatiense</name>
    <dbReference type="NCBI Taxonomy" id="89772"/>
    <lineage>
        <taxon>Bacteria</taxon>
        <taxon>Pseudomonadati</taxon>
        <taxon>Pseudomonadota</taxon>
        <taxon>Alphaproteobacteria</taxon>
        <taxon>Hyphomicrobiales</taxon>
        <taxon>Phyllobacteriaceae</taxon>
        <taxon>Aquamicrobium</taxon>
    </lineage>
</organism>
<dbReference type="RefSeq" id="WP_183829417.1">
    <property type="nucleotide sequence ID" value="NZ_JACHEU010000001.1"/>
</dbReference>
<evidence type="ECO:0008006" key="3">
    <source>
        <dbReference type="Google" id="ProtNLM"/>
    </source>
</evidence>
<protein>
    <recommendedName>
        <fullName evidence="3">Lipoprotein</fullName>
    </recommendedName>
</protein>
<reference evidence="1 2" key="1">
    <citation type="submission" date="2020-08" db="EMBL/GenBank/DDBJ databases">
        <title>Genomic Encyclopedia of Type Strains, Phase IV (KMG-IV): sequencing the most valuable type-strain genomes for metagenomic binning, comparative biology and taxonomic classification.</title>
        <authorList>
            <person name="Goeker M."/>
        </authorList>
    </citation>
    <scope>NUCLEOTIDE SEQUENCE [LARGE SCALE GENOMIC DNA]</scope>
    <source>
        <strain evidence="1 2">DSM 11099</strain>
    </source>
</reference>
<comment type="caution">
    <text evidence="1">The sequence shown here is derived from an EMBL/GenBank/DDBJ whole genome shotgun (WGS) entry which is preliminary data.</text>
</comment>
<proteinExistence type="predicted"/>
<dbReference type="Proteomes" id="UP000533306">
    <property type="component" value="Unassembled WGS sequence"/>
</dbReference>
<gene>
    <name evidence="1" type="ORF">HNR59_002018</name>
</gene>
<accession>A0A7W9S484</accession>
<dbReference type="PROSITE" id="PS51257">
    <property type="entry name" value="PROKAR_LIPOPROTEIN"/>
    <property type="match status" value="1"/>
</dbReference>
<sequence length="100" mass="11192">MKHILAVIPLIALTACSECGGGEGMAEIMAEKFVKKQLNDPSSAEFDPPSTLDMGECKYQIVGHFRARNGFGGMIKSRYAIEIKYNNETRMWHKNTILIK</sequence>